<dbReference type="EMBL" id="QQBC01000006">
    <property type="protein sequence ID" value="RDI65419.1"/>
    <property type="molecule type" value="Genomic_DNA"/>
</dbReference>
<accession>A0A370I3W4</accession>
<dbReference type="InterPro" id="IPR034660">
    <property type="entry name" value="DinB/YfiT-like"/>
</dbReference>
<organism evidence="2 3">
    <name type="scientific">Nocardia pseudobrasiliensis</name>
    <dbReference type="NCBI Taxonomy" id="45979"/>
    <lineage>
        <taxon>Bacteria</taxon>
        <taxon>Bacillati</taxon>
        <taxon>Actinomycetota</taxon>
        <taxon>Actinomycetes</taxon>
        <taxon>Mycobacteriales</taxon>
        <taxon>Nocardiaceae</taxon>
        <taxon>Nocardia</taxon>
    </lineage>
</organism>
<comment type="caution">
    <text evidence="2">The sequence shown here is derived from an EMBL/GenBank/DDBJ whole genome shotgun (WGS) entry which is preliminary data.</text>
</comment>
<dbReference type="SUPFAM" id="SSF109854">
    <property type="entry name" value="DinB/YfiT-like putative metalloenzymes"/>
    <property type="match status" value="1"/>
</dbReference>
<dbReference type="Pfam" id="PF11716">
    <property type="entry name" value="MDMPI_N"/>
    <property type="match status" value="1"/>
</dbReference>
<dbReference type="AlphaFoldDB" id="A0A370I3W4"/>
<dbReference type="RefSeq" id="WP_067995627.1">
    <property type="nucleotide sequence ID" value="NZ_QQBC01000006.1"/>
</dbReference>
<name>A0A370I3W4_9NOCA</name>
<gene>
    <name evidence="2" type="ORF">DFR76_106289</name>
</gene>
<feature type="domain" description="Mycothiol-dependent maleylpyruvate isomerase metal-binding" evidence="1">
    <location>
        <begin position="7"/>
        <end position="97"/>
    </location>
</feature>
<evidence type="ECO:0000313" key="2">
    <source>
        <dbReference type="EMBL" id="RDI65419.1"/>
    </source>
</evidence>
<dbReference type="GO" id="GO:0046872">
    <property type="term" value="F:metal ion binding"/>
    <property type="evidence" value="ECO:0007669"/>
    <property type="project" value="InterPro"/>
</dbReference>
<dbReference type="InterPro" id="IPR024344">
    <property type="entry name" value="MDMPI_metal-binding"/>
</dbReference>
<reference evidence="2 3" key="1">
    <citation type="submission" date="2018-07" db="EMBL/GenBank/DDBJ databases">
        <title>Genomic Encyclopedia of Type Strains, Phase IV (KMG-IV): sequencing the most valuable type-strain genomes for metagenomic binning, comparative biology and taxonomic classification.</title>
        <authorList>
            <person name="Goeker M."/>
        </authorList>
    </citation>
    <scope>NUCLEOTIDE SEQUENCE [LARGE SCALE GENOMIC DNA]</scope>
    <source>
        <strain evidence="2 3">DSM 44290</strain>
    </source>
</reference>
<sequence>MNTRELLRAERAELIALLRSLSDEEWLAPSLCAGWRVRDVVGHLLYDAIAAPTYAGVFLRCGLSADRMNNLLADKSRALSTTQLVSRLENSGERITRLAPRVGLSDMLVHQQDIRRPLGRTRQIPEDRLRSVLSHPDPFAGPGRYTRGLRFAATDLDWSTGSGPEVRGPGEALAMAMVGRSAALDDLDGAGVSVLRQRMSTPA</sequence>
<proteinExistence type="predicted"/>
<dbReference type="NCBIfam" id="TIGR03083">
    <property type="entry name" value="maleylpyruvate isomerase family mycothiol-dependent enzyme"/>
    <property type="match status" value="1"/>
</dbReference>
<dbReference type="InterPro" id="IPR017517">
    <property type="entry name" value="Maleyloyr_isom"/>
</dbReference>
<dbReference type="STRING" id="1210086.GCA_001613105_02151"/>
<dbReference type="Gene3D" id="1.20.120.450">
    <property type="entry name" value="dinb family like domain"/>
    <property type="match status" value="1"/>
</dbReference>
<keyword evidence="3" id="KW-1185">Reference proteome</keyword>
<evidence type="ECO:0000259" key="1">
    <source>
        <dbReference type="Pfam" id="PF11716"/>
    </source>
</evidence>
<evidence type="ECO:0000313" key="3">
    <source>
        <dbReference type="Proteomes" id="UP000254869"/>
    </source>
</evidence>
<protein>
    <submittedName>
        <fullName evidence="2">Uncharacterized protein (TIGR03083 family)</fullName>
    </submittedName>
</protein>
<dbReference type="Proteomes" id="UP000254869">
    <property type="component" value="Unassembled WGS sequence"/>
</dbReference>